<dbReference type="OrthoDB" id="1932629at2759"/>
<gene>
    <name evidence="3" type="primary">LOC116195946</name>
</gene>
<proteinExistence type="predicted"/>
<dbReference type="GeneID" id="116195946"/>
<dbReference type="Proteomes" id="UP000515151">
    <property type="component" value="Chromosome 2"/>
</dbReference>
<sequence length="278" mass="32339">MAATSDREMELLLSSFDQIYQDFKSGMEEIQLLKSNCQAETKRREALEIACDSVKQDNERLKNLYTSSMNNLADQLEHHLKCQRLEEELKRVTAEHQDIENEHKRTLEGLKQDYAAKFGELEAQIRSISHIDVECSRNALMRSLADGQMPVDIRCFESQKQSDEATINHLCQDLAAHKSHIHSLASRLEQRHFYFSSKYQAEIQDLRDCLLLEQEEKNGLSKKLQVLEKESLMSRTKLAQEQKTSVSSQQVEALKQKIMKLRRENEILRRKLRSSQEG</sequence>
<accession>A0A6P8CE11</accession>
<dbReference type="AlphaFoldDB" id="A0A6P8CE11"/>
<organism evidence="2 3">
    <name type="scientific">Punica granatum</name>
    <name type="common">Pomegranate</name>
    <dbReference type="NCBI Taxonomy" id="22663"/>
    <lineage>
        <taxon>Eukaryota</taxon>
        <taxon>Viridiplantae</taxon>
        <taxon>Streptophyta</taxon>
        <taxon>Embryophyta</taxon>
        <taxon>Tracheophyta</taxon>
        <taxon>Spermatophyta</taxon>
        <taxon>Magnoliopsida</taxon>
        <taxon>eudicotyledons</taxon>
        <taxon>Gunneridae</taxon>
        <taxon>Pentapetalae</taxon>
        <taxon>rosids</taxon>
        <taxon>malvids</taxon>
        <taxon>Myrtales</taxon>
        <taxon>Lythraceae</taxon>
        <taxon>Punica</taxon>
    </lineage>
</organism>
<evidence type="ECO:0000313" key="3">
    <source>
        <dbReference type="RefSeq" id="XP_031381250.1"/>
    </source>
</evidence>
<protein>
    <submittedName>
        <fullName evidence="3">Protein At-4/1-like isoform X1</fullName>
    </submittedName>
</protein>
<reference evidence="2" key="1">
    <citation type="journal article" date="2020" name="Plant Biotechnol. J.">
        <title>The pomegranate (Punica granatum L.) draft genome dissects genetic divergence between soft- and hard-seeded cultivars.</title>
        <authorList>
            <person name="Luo X."/>
            <person name="Li H."/>
            <person name="Wu Z."/>
            <person name="Yao W."/>
            <person name="Zhao P."/>
            <person name="Cao D."/>
            <person name="Yu H."/>
            <person name="Li K."/>
            <person name="Poudel K."/>
            <person name="Zhao D."/>
            <person name="Zhang F."/>
            <person name="Xia X."/>
            <person name="Chen L."/>
            <person name="Wang Q."/>
            <person name="Jing D."/>
            <person name="Cao S."/>
        </authorList>
    </citation>
    <scope>NUCLEOTIDE SEQUENCE [LARGE SCALE GENOMIC DNA]</scope>
    <source>
        <strain evidence="2">cv. Tunisia</strain>
    </source>
</reference>
<dbReference type="RefSeq" id="XP_031381250.1">
    <property type="nucleotide sequence ID" value="XM_031525390.1"/>
</dbReference>
<evidence type="ECO:0000313" key="2">
    <source>
        <dbReference type="Proteomes" id="UP000515151"/>
    </source>
</evidence>
<keyword evidence="1" id="KW-0175">Coiled coil</keyword>
<reference evidence="3" key="2">
    <citation type="submission" date="2025-08" db="UniProtKB">
        <authorList>
            <consortium name="RefSeq"/>
        </authorList>
    </citation>
    <scope>IDENTIFICATION</scope>
    <source>
        <tissue evidence="3">Leaf</tissue>
    </source>
</reference>
<evidence type="ECO:0000256" key="1">
    <source>
        <dbReference type="SAM" id="Coils"/>
    </source>
</evidence>
<keyword evidence="2" id="KW-1185">Reference proteome</keyword>
<feature type="coiled-coil region" evidence="1">
    <location>
        <begin position="210"/>
        <end position="278"/>
    </location>
</feature>
<feature type="coiled-coil region" evidence="1">
    <location>
        <begin position="30"/>
        <end position="102"/>
    </location>
</feature>
<name>A0A6P8CE11_PUNGR</name>